<dbReference type="AlphaFoldDB" id="A0AAV1DEF3"/>
<proteinExistence type="predicted"/>
<dbReference type="PANTHER" id="PTHR31286">
    <property type="entry name" value="GLYCINE-RICH CELL WALL STRUCTURAL PROTEIN 1.8-LIKE"/>
    <property type="match status" value="1"/>
</dbReference>
<dbReference type="InterPro" id="IPR040256">
    <property type="entry name" value="At4g02000-like"/>
</dbReference>
<feature type="region of interest" description="Disordered" evidence="1">
    <location>
        <begin position="539"/>
        <end position="580"/>
    </location>
</feature>
<evidence type="ECO:0000313" key="4">
    <source>
        <dbReference type="Proteomes" id="UP001161247"/>
    </source>
</evidence>
<sequence length="580" mass="64431">MAGIPPSAAERRTFASFFAKPKAINTNAFEPKTLQNPKKVTFFNGTPELEYDDDEFEDLIAPHKMNLVGKFSYGRPKMEFLRDEFKKIGFKGGYELGLMNPRHVLIRFELEEDYQRCWITSLWHIGIFQMRILKWQPGFKFEEDPPIVPIWVSLHELPLEWTHPSVLYSIASAVGKPLQVDAPTLNLTRPSVARFCVEVDLLKELPKSIRLGKKGKKFEQFYTYEYIPAYCQSCCKIGHKVIDCRKGKGKINAVLRKEEQAGMEKPAAEKVALSEKVLVGSKNGLRLNQKKVKWDSKRSAKKGEMQVGTINANPQIINDLSTKITEAQDAENLTLQPARIRLVDGASGSGLKEKEKESIIVDIESSPKRDSGDKTVNDVILFEGDDNAIVDPKIQVASELRLSSKAQGDFDTQRNSAQPETLETIVVDDLHLGHSAQGDAGLQLQTSQLDLDDTNGPHVAIEQGNKFALLQICDDDGDVSENGDEEDPIIDLTLVTGRESVIGDPQGLYGENSEMVAGLEMEAVTVNDILQPEIIKPSLKYPDDSFPAESEGSDAAAIGNMVEGDKERLTLDTERGIKTG</sequence>
<organism evidence="3 4">
    <name type="scientific">Oldenlandia corymbosa var. corymbosa</name>
    <dbReference type="NCBI Taxonomy" id="529605"/>
    <lineage>
        <taxon>Eukaryota</taxon>
        <taxon>Viridiplantae</taxon>
        <taxon>Streptophyta</taxon>
        <taxon>Embryophyta</taxon>
        <taxon>Tracheophyta</taxon>
        <taxon>Spermatophyta</taxon>
        <taxon>Magnoliopsida</taxon>
        <taxon>eudicotyledons</taxon>
        <taxon>Gunneridae</taxon>
        <taxon>Pentapetalae</taxon>
        <taxon>asterids</taxon>
        <taxon>lamiids</taxon>
        <taxon>Gentianales</taxon>
        <taxon>Rubiaceae</taxon>
        <taxon>Rubioideae</taxon>
        <taxon>Spermacoceae</taxon>
        <taxon>Hedyotis-Oldenlandia complex</taxon>
        <taxon>Oldenlandia</taxon>
    </lineage>
</organism>
<feature type="domain" description="DUF4283" evidence="2">
    <location>
        <begin position="63"/>
        <end position="143"/>
    </location>
</feature>
<dbReference type="InterPro" id="IPR025558">
    <property type="entry name" value="DUF4283"/>
</dbReference>
<gene>
    <name evidence="3" type="ORF">OLC1_LOCUS14773</name>
</gene>
<name>A0AAV1DEF3_OLDCO</name>
<reference evidence="3" key="1">
    <citation type="submission" date="2023-03" db="EMBL/GenBank/DDBJ databases">
        <authorList>
            <person name="Julca I."/>
        </authorList>
    </citation>
    <scope>NUCLEOTIDE SEQUENCE</scope>
</reference>
<dbReference type="Proteomes" id="UP001161247">
    <property type="component" value="Chromosome 5"/>
</dbReference>
<dbReference type="Pfam" id="PF14111">
    <property type="entry name" value="DUF4283"/>
    <property type="match status" value="1"/>
</dbReference>
<feature type="compositionally biased region" description="Basic and acidic residues" evidence="1">
    <location>
        <begin position="563"/>
        <end position="580"/>
    </location>
</feature>
<evidence type="ECO:0000259" key="2">
    <source>
        <dbReference type="Pfam" id="PF14111"/>
    </source>
</evidence>
<protein>
    <submittedName>
        <fullName evidence="3">OLC1v1005354C1</fullName>
    </submittedName>
</protein>
<accession>A0AAV1DEF3</accession>
<keyword evidence="4" id="KW-1185">Reference proteome</keyword>
<dbReference type="EMBL" id="OX459122">
    <property type="protein sequence ID" value="CAI9106241.1"/>
    <property type="molecule type" value="Genomic_DNA"/>
</dbReference>
<evidence type="ECO:0000256" key="1">
    <source>
        <dbReference type="SAM" id="MobiDB-lite"/>
    </source>
</evidence>
<dbReference type="PANTHER" id="PTHR31286:SF180">
    <property type="entry name" value="OS10G0362600 PROTEIN"/>
    <property type="match status" value="1"/>
</dbReference>
<evidence type="ECO:0000313" key="3">
    <source>
        <dbReference type="EMBL" id="CAI9106241.1"/>
    </source>
</evidence>